<keyword evidence="3 7" id="KW-0812">Transmembrane</keyword>
<dbReference type="FunFam" id="1.20.1250.20:FF:000157">
    <property type="entry name" value="Inorganic phosphate cotransporter"/>
    <property type="match status" value="1"/>
</dbReference>
<evidence type="ECO:0000259" key="8">
    <source>
        <dbReference type="PROSITE" id="PS50850"/>
    </source>
</evidence>
<feature type="transmembrane region" description="Helical" evidence="7">
    <location>
        <begin position="392"/>
        <end position="416"/>
    </location>
</feature>
<evidence type="ECO:0000256" key="6">
    <source>
        <dbReference type="ARBA" id="ARBA00023136"/>
    </source>
</evidence>
<dbReference type="Gene3D" id="1.20.1250.20">
    <property type="entry name" value="MFS general substrate transporter like domains"/>
    <property type="match status" value="2"/>
</dbReference>
<feature type="transmembrane region" description="Helical" evidence="7">
    <location>
        <begin position="131"/>
        <end position="155"/>
    </location>
</feature>
<evidence type="ECO:0000256" key="4">
    <source>
        <dbReference type="ARBA" id="ARBA00022847"/>
    </source>
</evidence>
<feature type="transmembrane region" description="Helical" evidence="7">
    <location>
        <begin position="293"/>
        <end position="314"/>
    </location>
</feature>
<dbReference type="EMBL" id="WJQU01000001">
    <property type="protein sequence ID" value="KAJ6646704.1"/>
    <property type="molecule type" value="Genomic_DNA"/>
</dbReference>
<feature type="transmembrane region" description="Helical" evidence="7">
    <location>
        <begin position="107"/>
        <end position="125"/>
    </location>
</feature>
<accession>A0A9Q0S680</accession>
<dbReference type="OrthoDB" id="2985014at2759"/>
<keyword evidence="6 7" id="KW-0472">Membrane</keyword>
<evidence type="ECO:0000256" key="5">
    <source>
        <dbReference type="ARBA" id="ARBA00022989"/>
    </source>
</evidence>
<dbReference type="PROSITE" id="PS50850">
    <property type="entry name" value="MFS"/>
    <property type="match status" value="1"/>
</dbReference>
<feature type="transmembrane region" description="Helical" evidence="7">
    <location>
        <begin position="167"/>
        <end position="188"/>
    </location>
</feature>
<dbReference type="InterPro" id="IPR011701">
    <property type="entry name" value="MFS"/>
</dbReference>
<dbReference type="InterPro" id="IPR050382">
    <property type="entry name" value="MFS_Na/Anion_cotransporter"/>
</dbReference>
<comment type="subcellular location">
    <subcellularLocation>
        <location evidence="1">Membrane</location>
        <topology evidence="1">Multi-pass membrane protein</topology>
    </subcellularLocation>
</comment>
<feature type="transmembrane region" description="Helical" evidence="7">
    <location>
        <begin position="21"/>
        <end position="41"/>
    </location>
</feature>
<name>A0A9Q0S680_9DIPT</name>
<feature type="transmembrane region" description="Helical" evidence="7">
    <location>
        <begin position="335"/>
        <end position="353"/>
    </location>
</feature>
<feature type="domain" description="Major facilitator superfamily (MFS) profile" evidence="8">
    <location>
        <begin position="23"/>
        <end position="452"/>
    </location>
</feature>
<dbReference type="AlphaFoldDB" id="A0A9Q0S680"/>
<dbReference type="InterPro" id="IPR020846">
    <property type="entry name" value="MFS_dom"/>
</dbReference>
<evidence type="ECO:0000313" key="10">
    <source>
        <dbReference type="Proteomes" id="UP001151699"/>
    </source>
</evidence>
<gene>
    <name evidence="9" type="primary">SLC17A5_5</name>
    <name evidence="9" type="ORF">Bhyg_01917</name>
</gene>
<feature type="transmembrane region" description="Helical" evidence="7">
    <location>
        <begin position="251"/>
        <end position="273"/>
    </location>
</feature>
<dbReference type="Proteomes" id="UP001151699">
    <property type="component" value="Chromosome A"/>
</dbReference>
<dbReference type="GO" id="GO:0006820">
    <property type="term" value="P:monoatomic anion transport"/>
    <property type="evidence" value="ECO:0007669"/>
    <property type="project" value="TreeGrafter"/>
</dbReference>
<comment type="caution">
    <text evidence="9">The sequence shown here is derived from an EMBL/GenBank/DDBJ whole genome shotgun (WGS) entry which is preliminary data.</text>
</comment>
<dbReference type="PROSITE" id="PS51257">
    <property type="entry name" value="PROKAR_LIPOPROTEIN"/>
    <property type="match status" value="1"/>
</dbReference>
<evidence type="ECO:0000256" key="1">
    <source>
        <dbReference type="ARBA" id="ARBA00004141"/>
    </source>
</evidence>
<dbReference type="SUPFAM" id="SSF103473">
    <property type="entry name" value="MFS general substrate transporter"/>
    <property type="match status" value="1"/>
</dbReference>
<keyword evidence="4" id="KW-0769">Symport</keyword>
<sequence length="475" mass="52349">MPPRRRRELCIEMKEKIPTRFNVAVMLFMACFISYMLRVNISINILAMVEPTNLHENKTLAAAPDYGPRYNWTSTEQSYLLGAFFWGYLVTSLPGGTISEWLGGKDVVTYSMALSAIFTAIVPMFSSLSVWIIFVIRLLTGVAGGVLYPAMHNLISKWAPPNEKGKFVATLLGGTFGTVITWPLAGYLTESFGWVYAFYVPAAITAVVTLIWHLLVSDTPSNHPRIQNEEKDYISKAIGESLSNKKSLPPFLSLITSLPFHALNVLHYGNMWGMFFLLTAAPKFMSEVLGFKLSHAGILASLPYLARFISGFIFGAIGDTARKNEWMSVTAIRKFFCIFSHIIPGLLLIGLTYVGSNPYVCVAMITLSLGFNGASTVTNLQNSQDLAPNYAGTLYGIINFCGTTTGFITPLVVGYFTQDRNTIDEWSIIFTIGAVVYIIPALIFVFFGSGKIQPWNDHPAKTVSETVDVSTSNSA</sequence>
<dbReference type="PANTHER" id="PTHR11662:SF336">
    <property type="entry name" value="LP19554P"/>
    <property type="match status" value="1"/>
</dbReference>
<feature type="transmembrane region" description="Helical" evidence="7">
    <location>
        <begin position="359"/>
        <end position="380"/>
    </location>
</feature>
<dbReference type="FunFam" id="1.20.1250.20:FF:000003">
    <property type="entry name" value="Solute carrier family 17 member 3"/>
    <property type="match status" value="1"/>
</dbReference>
<reference evidence="9" key="1">
    <citation type="submission" date="2022-07" db="EMBL/GenBank/DDBJ databases">
        <authorList>
            <person name="Trinca V."/>
            <person name="Uliana J.V.C."/>
            <person name="Torres T.T."/>
            <person name="Ward R.J."/>
            <person name="Monesi N."/>
        </authorList>
    </citation>
    <scope>NUCLEOTIDE SEQUENCE</scope>
    <source>
        <strain evidence="9">HSMRA1968</strain>
        <tissue evidence="9">Whole embryos</tissue>
    </source>
</reference>
<feature type="transmembrane region" description="Helical" evidence="7">
    <location>
        <begin position="194"/>
        <end position="215"/>
    </location>
</feature>
<dbReference type="GO" id="GO:0016020">
    <property type="term" value="C:membrane"/>
    <property type="evidence" value="ECO:0007669"/>
    <property type="project" value="UniProtKB-SubCell"/>
</dbReference>
<keyword evidence="5 7" id="KW-1133">Transmembrane helix</keyword>
<dbReference type="Pfam" id="PF07690">
    <property type="entry name" value="MFS_1"/>
    <property type="match status" value="1"/>
</dbReference>
<evidence type="ECO:0000313" key="9">
    <source>
        <dbReference type="EMBL" id="KAJ6646704.1"/>
    </source>
</evidence>
<feature type="transmembrane region" description="Helical" evidence="7">
    <location>
        <begin position="428"/>
        <end position="447"/>
    </location>
</feature>
<evidence type="ECO:0000256" key="2">
    <source>
        <dbReference type="ARBA" id="ARBA00022448"/>
    </source>
</evidence>
<evidence type="ECO:0000256" key="3">
    <source>
        <dbReference type="ARBA" id="ARBA00022692"/>
    </source>
</evidence>
<keyword evidence="2" id="KW-0813">Transport</keyword>
<protein>
    <submittedName>
        <fullName evidence="9">Sialin</fullName>
    </submittedName>
</protein>
<dbReference type="PANTHER" id="PTHR11662">
    <property type="entry name" value="SOLUTE CARRIER FAMILY 17"/>
    <property type="match status" value="1"/>
</dbReference>
<evidence type="ECO:0000256" key="7">
    <source>
        <dbReference type="SAM" id="Phobius"/>
    </source>
</evidence>
<dbReference type="GO" id="GO:0015293">
    <property type="term" value="F:symporter activity"/>
    <property type="evidence" value="ECO:0007669"/>
    <property type="project" value="UniProtKB-KW"/>
</dbReference>
<proteinExistence type="predicted"/>
<keyword evidence="10" id="KW-1185">Reference proteome</keyword>
<dbReference type="InterPro" id="IPR036259">
    <property type="entry name" value="MFS_trans_sf"/>
</dbReference>
<feature type="transmembrane region" description="Helical" evidence="7">
    <location>
        <begin position="78"/>
        <end position="95"/>
    </location>
</feature>
<dbReference type="CDD" id="cd17318">
    <property type="entry name" value="MFS_SLC17"/>
    <property type="match status" value="1"/>
</dbReference>
<organism evidence="9 10">
    <name type="scientific">Pseudolycoriella hygida</name>
    <dbReference type="NCBI Taxonomy" id="35572"/>
    <lineage>
        <taxon>Eukaryota</taxon>
        <taxon>Metazoa</taxon>
        <taxon>Ecdysozoa</taxon>
        <taxon>Arthropoda</taxon>
        <taxon>Hexapoda</taxon>
        <taxon>Insecta</taxon>
        <taxon>Pterygota</taxon>
        <taxon>Neoptera</taxon>
        <taxon>Endopterygota</taxon>
        <taxon>Diptera</taxon>
        <taxon>Nematocera</taxon>
        <taxon>Sciaroidea</taxon>
        <taxon>Sciaridae</taxon>
        <taxon>Pseudolycoriella</taxon>
    </lineage>
</organism>